<dbReference type="Proteomes" id="UP000007797">
    <property type="component" value="Unassembled WGS sequence"/>
</dbReference>
<reference evidence="2" key="1">
    <citation type="journal article" date="2011" name="Genome Res.">
        <title>Phylogeny-wide analysis of social amoeba genomes highlights ancient origins for complex intercellular communication.</title>
        <authorList>
            <person name="Heidel A.J."/>
            <person name="Lawal H.M."/>
            <person name="Felder M."/>
            <person name="Schilde C."/>
            <person name="Helps N.R."/>
            <person name="Tunggal B."/>
            <person name="Rivero F."/>
            <person name="John U."/>
            <person name="Schleicher M."/>
            <person name="Eichinger L."/>
            <person name="Platzer M."/>
            <person name="Noegel A.A."/>
            <person name="Schaap P."/>
            <person name="Gloeckner G."/>
        </authorList>
    </citation>
    <scope>NUCLEOTIDE SEQUENCE [LARGE SCALE GENOMIC DNA]</scope>
    <source>
        <strain evidence="2">SH3</strain>
    </source>
</reference>
<dbReference type="PANTHER" id="PTHR46586:SF3">
    <property type="entry name" value="ANKYRIN REPEAT-CONTAINING PROTEIN"/>
    <property type="match status" value="1"/>
</dbReference>
<sequence length="446" mass="51706">MFNIFKLQYIRYVIFKQLKEQLEREKNIKPSILRLQGKDIVNLSWLGMISKYAMPWDFIKHYLPPLDQSSWLRRLDVITKYCCHPNATLDTFKHLLEWSKDYDITKGIHINAGSMVLKSSPRNISSISNRDILEYLIDHYPNISLDGIADNAAKFGNLPIIELLNSSVIGRKHLNQSNVIDIAEKNGHFHIIGYLNNQPIIEHQQLTLSLEESKSSIINNRKEHLEKEFYANRKVPTKNYRTIIYPDEMDMFARLGYFDNVKDLHENSLKGIEVYCTTNAINWSSMNGHLNIVKYLNENRLEGCTTDAMDNASSNGHLDIVKYLHLNRTEGCTTRAMENAIINGDLIMFVYLLENRTEGRSSRSPPRFKPYEPPSSSSTLYQAKDIFSILLQYNMIDITQINSDYIKQLYFQGLYELVDLCNSLLKINTKIENEISIKILSFTTIK</sequence>
<dbReference type="InterPro" id="IPR052050">
    <property type="entry name" value="SecEffector_AnkRepeat"/>
</dbReference>
<protein>
    <recommendedName>
        <fullName evidence="3">Ankyrin repeat-containing protein</fullName>
    </recommendedName>
</protein>
<dbReference type="EMBL" id="GL883018">
    <property type="protein sequence ID" value="EGG18678.1"/>
    <property type="molecule type" value="Genomic_DNA"/>
</dbReference>
<keyword evidence="2" id="KW-1185">Reference proteome</keyword>
<evidence type="ECO:0008006" key="3">
    <source>
        <dbReference type="Google" id="ProtNLM"/>
    </source>
</evidence>
<dbReference type="RefSeq" id="XP_004366582.1">
    <property type="nucleotide sequence ID" value="XM_004366525.1"/>
</dbReference>
<dbReference type="AlphaFoldDB" id="F4Q1H7"/>
<dbReference type="InterPro" id="IPR036770">
    <property type="entry name" value="Ankyrin_rpt-contain_sf"/>
</dbReference>
<accession>F4Q1H7</accession>
<gene>
    <name evidence="1" type="ORF">DFA_04174</name>
</gene>
<dbReference type="PANTHER" id="PTHR46586">
    <property type="entry name" value="ANKYRIN REPEAT-CONTAINING PROTEIN"/>
    <property type="match status" value="1"/>
</dbReference>
<organism evidence="1 2">
    <name type="scientific">Cavenderia fasciculata</name>
    <name type="common">Slime mold</name>
    <name type="synonym">Dictyostelium fasciculatum</name>
    <dbReference type="NCBI Taxonomy" id="261658"/>
    <lineage>
        <taxon>Eukaryota</taxon>
        <taxon>Amoebozoa</taxon>
        <taxon>Evosea</taxon>
        <taxon>Eumycetozoa</taxon>
        <taxon>Dictyostelia</taxon>
        <taxon>Acytosteliales</taxon>
        <taxon>Cavenderiaceae</taxon>
        <taxon>Cavenderia</taxon>
    </lineage>
</organism>
<dbReference type="SUPFAM" id="SSF48403">
    <property type="entry name" value="Ankyrin repeat"/>
    <property type="match status" value="1"/>
</dbReference>
<dbReference type="Gene3D" id="1.25.40.20">
    <property type="entry name" value="Ankyrin repeat-containing domain"/>
    <property type="match status" value="1"/>
</dbReference>
<evidence type="ECO:0000313" key="1">
    <source>
        <dbReference type="EMBL" id="EGG18678.1"/>
    </source>
</evidence>
<name>F4Q1H7_CACFS</name>
<proteinExistence type="predicted"/>
<dbReference type="OrthoDB" id="76773at2759"/>
<dbReference type="GeneID" id="14870552"/>
<evidence type="ECO:0000313" key="2">
    <source>
        <dbReference type="Proteomes" id="UP000007797"/>
    </source>
</evidence>
<dbReference type="KEGG" id="dfa:DFA_04174"/>